<feature type="region of interest" description="Disordered" evidence="1">
    <location>
        <begin position="240"/>
        <end position="271"/>
    </location>
</feature>
<evidence type="ECO:0008006" key="3">
    <source>
        <dbReference type="Google" id="ProtNLM"/>
    </source>
</evidence>
<feature type="compositionally biased region" description="Basic residues" evidence="1">
    <location>
        <begin position="75"/>
        <end position="85"/>
    </location>
</feature>
<proteinExistence type="predicted"/>
<name>A0A973WIZ0_9BRAD</name>
<feature type="compositionally biased region" description="Polar residues" evidence="1">
    <location>
        <begin position="262"/>
        <end position="271"/>
    </location>
</feature>
<evidence type="ECO:0000256" key="1">
    <source>
        <dbReference type="SAM" id="MobiDB-lite"/>
    </source>
</evidence>
<dbReference type="RefSeq" id="WP_176528783.1">
    <property type="nucleotide sequence ID" value="NZ_CP088022.1"/>
</dbReference>
<comment type="caution">
    <text evidence="2">The sequence shown here is derived from an EMBL/GenBank/DDBJ whole genome shotgun (WGS) entry which is preliminary data.</text>
</comment>
<evidence type="ECO:0000313" key="2">
    <source>
        <dbReference type="EMBL" id="NVL04547.1"/>
    </source>
</evidence>
<dbReference type="AlphaFoldDB" id="A0A973WIZ0"/>
<reference evidence="2" key="1">
    <citation type="submission" date="2020-06" db="EMBL/GenBank/DDBJ databases">
        <title>Whole Genome Sequence of Bradyrhizobium sp. Strain 66S1MB.</title>
        <authorList>
            <person name="Bromfield E."/>
            <person name="Cloutier S."/>
        </authorList>
    </citation>
    <scope>NUCLEOTIDE SEQUENCE</scope>
    <source>
        <strain evidence="2">66S1MB</strain>
    </source>
</reference>
<feature type="region of interest" description="Disordered" evidence="1">
    <location>
        <begin position="75"/>
        <end position="109"/>
    </location>
</feature>
<gene>
    <name evidence="2" type="ORF">HU230_02075</name>
</gene>
<dbReference type="EMBL" id="JABWSX010000001">
    <property type="protein sequence ID" value="NVL04547.1"/>
    <property type="molecule type" value="Genomic_DNA"/>
</dbReference>
<sequence>MNDLSTAAAALYKSVNSATSPEELNTLLDAIWRRHWPMGAISDDEAQFLAEAIQNRKPERGLIAQSPIVKLHARLSSRFRTRQRPRSPDRQASRDRRRTLGSSSSMPPAMRAMFTEGQRAVLAIVAGEVKHHGVCDLPYDKIAAIAGVCRTTVQTAMHEARRLGFIHIIERPQRSRKNLTNLIRITYTEWTTWIKRGPTAHRPPSCELPAAGLIGSKAVKMVNPTKNTDTRKKLCAKIAGAAHSNDRRQSIRRASLPDSVDGRSQQPGVKA</sequence>
<organism evidence="2">
    <name type="scientific">Bradyrhizobium quebecense</name>
    <dbReference type="NCBI Taxonomy" id="2748629"/>
    <lineage>
        <taxon>Bacteria</taxon>
        <taxon>Pseudomonadati</taxon>
        <taxon>Pseudomonadota</taxon>
        <taxon>Alphaproteobacteria</taxon>
        <taxon>Hyphomicrobiales</taxon>
        <taxon>Nitrobacteraceae</taxon>
        <taxon>Bradyrhizobium</taxon>
    </lineage>
</organism>
<protein>
    <recommendedName>
        <fullName evidence="3">Helix-turn-helix domain-containing protein</fullName>
    </recommendedName>
</protein>
<accession>A0A973WIZ0</accession>